<dbReference type="InterPro" id="IPR003703">
    <property type="entry name" value="Acyl_CoA_thio"/>
</dbReference>
<reference evidence="6" key="1">
    <citation type="journal article" date="2019" name="Int. J. Syst. Evol. Microbiol.">
        <title>The Global Catalogue of Microorganisms (GCM) 10K type strain sequencing project: providing services to taxonomists for standard genome sequencing and annotation.</title>
        <authorList>
            <consortium name="The Broad Institute Genomics Platform"/>
            <consortium name="The Broad Institute Genome Sequencing Center for Infectious Disease"/>
            <person name="Wu L."/>
            <person name="Ma J."/>
        </authorList>
    </citation>
    <scope>NUCLEOTIDE SEQUENCE [LARGE SCALE GENOMIC DNA]</scope>
    <source>
        <strain evidence="6">CGMCC 1.12477</strain>
    </source>
</reference>
<dbReference type="Proteomes" id="UP001597186">
    <property type="component" value="Unassembled WGS sequence"/>
</dbReference>
<dbReference type="SUPFAM" id="SSF54637">
    <property type="entry name" value="Thioesterase/thiol ester dehydrase-isomerase"/>
    <property type="match status" value="2"/>
</dbReference>
<proteinExistence type="inferred from homology"/>
<comment type="caution">
    <text evidence="5">The sequence shown here is derived from an EMBL/GenBank/DDBJ whole genome shotgun (WGS) entry which is preliminary data.</text>
</comment>
<dbReference type="PANTHER" id="PTHR11066:SF34">
    <property type="entry name" value="ACYL-COENZYME A THIOESTERASE 8"/>
    <property type="match status" value="1"/>
</dbReference>
<dbReference type="Pfam" id="PF13622">
    <property type="entry name" value="4HBT_3"/>
    <property type="match status" value="1"/>
</dbReference>
<evidence type="ECO:0000313" key="6">
    <source>
        <dbReference type="Proteomes" id="UP001597186"/>
    </source>
</evidence>
<dbReference type="InterPro" id="IPR025652">
    <property type="entry name" value="TesB_C"/>
</dbReference>
<dbReference type="CDD" id="cd03445">
    <property type="entry name" value="Thioesterase_II_repeat2"/>
    <property type="match status" value="1"/>
</dbReference>
<evidence type="ECO:0000259" key="3">
    <source>
        <dbReference type="Pfam" id="PF02551"/>
    </source>
</evidence>
<dbReference type="CDD" id="cd03444">
    <property type="entry name" value="Thioesterase_II_repeat1"/>
    <property type="match status" value="1"/>
</dbReference>
<keyword evidence="2" id="KW-0378">Hydrolase</keyword>
<dbReference type="PANTHER" id="PTHR11066">
    <property type="entry name" value="ACYL-COA THIOESTERASE"/>
    <property type="match status" value="1"/>
</dbReference>
<dbReference type="InterPro" id="IPR042171">
    <property type="entry name" value="Acyl-CoA_hotdog"/>
</dbReference>
<sequence>MAEAHQPIDDETLTRAFVDVLTVERIEENFYRGIATPQGRGRSFGGQVIAQALSAATMTVPDDRPVHSLHGYFMRPGDATQPVLYQIERDRDGGSFNTRRVVAIQHGAPILNLAASFHVQEPGLAHHDQMPDVTPPEDLPTEHELAETMRDELPELFLKWLAIPRPVEMRAEFPRPPFDRTPRPALQHMWFRTKGALGDDPKVHRAALAFISDFGLLGTSMMPHGKAFADADMQFASLDHALWLHDDFRVDDWLLYVMDSPWAGGARGFNRGRIFTRDGRMVANVAQEGLVRNIRAKDRG</sequence>
<dbReference type="InterPro" id="IPR029069">
    <property type="entry name" value="HotDog_dom_sf"/>
</dbReference>
<comment type="similarity">
    <text evidence="1">Belongs to the C/M/P thioester hydrolase family.</text>
</comment>
<evidence type="ECO:0000313" key="5">
    <source>
        <dbReference type="EMBL" id="MFD1511347.1"/>
    </source>
</evidence>
<dbReference type="EMBL" id="JBHUDD010000157">
    <property type="protein sequence ID" value="MFD1511347.1"/>
    <property type="molecule type" value="Genomic_DNA"/>
</dbReference>
<evidence type="ECO:0000256" key="1">
    <source>
        <dbReference type="ARBA" id="ARBA00006538"/>
    </source>
</evidence>
<protein>
    <submittedName>
        <fullName evidence="5">Acyl-CoA thioesterase</fullName>
    </submittedName>
</protein>
<dbReference type="Gene3D" id="2.40.160.210">
    <property type="entry name" value="Acyl-CoA thioesterase, double hotdog domain"/>
    <property type="match status" value="1"/>
</dbReference>
<evidence type="ECO:0000259" key="4">
    <source>
        <dbReference type="Pfam" id="PF13622"/>
    </source>
</evidence>
<accession>A0ABW4EJH6</accession>
<name>A0ABW4EJH6_9RHOB</name>
<feature type="domain" description="Acyl-CoA thioesterase 2 C-terminal" evidence="3">
    <location>
        <begin position="186"/>
        <end position="290"/>
    </location>
</feature>
<organism evidence="5 6">
    <name type="scientific">Lacimonas salitolerans</name>
    <dbReference type="NCBI Taxonomy" id="1323750"/>
    <lineage>
        <taxon>Bacteria</taxon>
        <taxon>Pseudomonadati</taxon>
        <taxon>Pseudomonadota</taxon>
        <taxon>Alphaproteobacteria</taxon>
        <taxon>Rhodobacterales</taxon>
        <taxon>Paracoccaceae</taxon>
        <taxon>Lacimonas</taxon>
    </lineage>
</organism>
<dbReference type="InterPro" id="IPR049449">
    <property type="entry name" value="TesB_ACOT8-like_N"/>
</dbReference>
<keyword evidence="6" id="KW-1185">Reference proteome</keyword>
<evidence type="ECO:0000256" key="2">
    <source>
        <dbReference type="ARBA" id="ARBA00022801"/>
    </source>
</evidence>
<gene>
    <name evidence="5" type="ORF">ACFTOW_18350</name>
</gene>
<dbReference type="Pfam" id="PF02551">
    <property type="entry name" value="Acyl_CoA_thio"/>
    <property type="match status" value="1"/>
</dbReference>
<dbReference type="RefSeq" id="WP_379918449.1">
    <property type="nucleotide sequence ID" value="NZ_JBHUDD010000157.1"/>
</dbReference>
<feature type="domain" description="Acyl-CoA thioesterase-like N-terminal HotDog" evidence="4">
    <location>
        <begin position="41"/>
        <end position="118"/>
    </location>
</feature>